<dbReference type="EMBL" id="DTBZ01000082">
    <property type="protein sequence ID" value="HGQ18215.1"/>
    <property type="molecule type" value="Genomic_DNA"/>
</dbReference>
<proteinExistence type="predicted"/>
<dbReference type="PANTHER" id="PTHR42252">
    <property type="entry name" value="DUF5616 DOMAIN-CONTAINING PROTEIN"/>
    <property type="match status" value="1"/>
</dbReference>
<reference evidence="3" key="1">
    <citation type="journal article" date="2020" name="mSystems">
        <title>Genome- and Community-Level Interaction Insights into Carbon Utilization and Element Cycling Functions of Hydrothermarchaeota in Hydrothermal Sediment.</title>
        <authorList>
            <person name="Zhou Z."/>
            <person name="Liu Y."/>
            <person name="Xu W."/>
            <person name="Pan J."/>
            <person name="Luo Z.H."/>
            <person name="Li M."/>
        </authorList>
    </citation>
    <scope>NUCLEOTIDE SEQUENCE [LARGE SCALE GENOMIC DNA]</scope>
    <source>
        <strain evidence="3">SpSt-657</strain>
    </source>
</reference>
<dbReference type="PANTHER" id="PTHR42252:SF1">
    <property type="entry name" value="DUF434 DOMAIN-CONTAINING PROTEIN"/>
    <property type="match status" value="1"/>
</dbReference>
<comment type="caution">
    <text evidence="3">The sequence shown here is derived from an EMBL/GenBank/DDBJ whole genome shotgun (WGS) entry which is preliminary data.</text>
</comment>
<gene>
    <name evidence="3" type="ORF">ENU30_04485</name>
</gene>
<sequence length="243" mass="27856">MTGVRDLPTIDAEIYDAVYDYRFLLSRGYSQKHALDVVALKYSLSREKKLLLYRCVHSMQYVVNVVPKILCLSKTYNILVIDFYNILLTVLCILEDCDIYLCDDCITRDLRGSKLRPQDSIYMLKAYELILDAISYLNPSKIITIADKNISHSAIQITQFNRYVLERGFVGYSILSPTPDRDSIEISRKEQAVVASSDSIVIENAYRVFPLTTVILNRLGKRFTINFAELLGTPCNLCYEYAI</sequence>
<accession>A0A7J3JQL0</accession>
<dbReference type="InterPro" id="IPR041652">
    <property type="entry name" value="DUF5616"/>
</dbReference>
<evidence type="ECO:0000259" key="1">
    <source>
        <dbReference type="Pfam" id="PF04256"/>
    </source>
</evidence>
<feature type="domain" description="DUF5616" evidence="2">
    <location>
        <begin position="78"/>
        <end position="212"/>
    </location>
</feature>
<dbReference type="Pfam" id="PF04256">
    <property type="entry name" value="DUF434"/>
    <property type="match status" value="1"/>
</dbReference>
<dbReference type="InterPro" id="IPR007368">
    <property type="entry name" value="DUF434"/>
</dbReference>
<organism evidence="3">
    <name type="scientific">Ignisphaera aggregans</name>
    <dbReference type="NCBI Taxonomy" id="334771"/>
    <lineage>
        <taxon>Archaea</taxon>
        <taxon>Thermoproteota</taxon>
        <taxon>Thermoprotei</taxon>
        <taxon>Desulfurococcales</taxon>
        <taxon>Desulfurococcaceae</taxon>
        <taxon>Ignisphaera</taxon>
    </lineage>
</organism>
<evidence type="ECO:0000313" key="3">
    <source>
        <dbReference type="EMBL" id="HGQ18215.1"/>
    </source>
</evidence>
<protein>
    <submittedName>
        <fullName evidence="3">DUF434 domain-containing protein</fullName>
    </submittedName>
</protein>
<dbReference type="Pfam" id="PF18481">
    <property type="entry name" value="DUF5616"/>
    <property type="match status" value="1"/>
</dbReference>
<evidence type="ECO:0000259" key="2">
    <source>
        <dbReference type="Pfam" id="PF18481"/>
    </source>
</evidence>
<feature type="domain" description="DUF434" evidence="1">
    <location>
        <begin position="15"/>
        <end position="63"/>
    </location>
</feature>
<dbReference type="AlphaFoldDB" id="A0A7J3JQL0"/>
<name>A0A7J3JQL0_9CREN</name>